<dbReference type="EMBL" id="QOKV01000005">
    <property type="protein sequence ID" value="KAA0686157.1"/>
    <property type="molecule type" value="Genomic_DNA"/>
</dbReference>
<evidence type="ECO:0000256" key="1">
    <source>
        <dbReference type="SAM" id="Phobius"/>
    </source>
</evidence>
<organism evidence="3 4">
    <name type="scientific">Azospirillum brasilense</name>
    <dbReference type="NCBI Taxonomy" id="192"/>
    <lineage>
        <taxon>Bacteria</taxon>
        <taxon>Pseudomonadati</taxon>
        <taxon>Pseudomonadota</taxon>
        <taxon>Alphaproteobacteria</taxon>
        <taxon>Rhodospirillales</taxon>
        <taxon>Azospirillaceae</taxon>
        <taxon>Azospirillum</taxon>
    </lineage>
</organism>
<dbReference type="PANTHER" id="PTHR42709">
    <property type="entry name" value="ALKALINE PHOSPHATASE LIKE PROTEIN"/>
    <property type="match status" value="1"/>
</dbReference>
<evidence type="ECO:0000313" key="3">
    <source>
        <dbReference type="EMBL" id="KAA0686157.1"/>
    </source>
</evidence>
<dbReference type="InterPro" id="IPR051311">
    <property type="entry name" value="DedA_domain"/>
</dbReference>
<keyword evidence="1" id="KW-0812">Transmembrane</keyword>
<reference evidence="3 4" key="1">
    <citation type="submission" date="2018-07" db="EMBL/GenBank/DDBJ databases">
        <title>Genome sequence of Roseomonas fauriae ATCC 49958.</title>
        <authorList>
            <person name="Sant'Anna F.H."/>
            <person name="Baldani J.I."/>
            <person name="Zilli J.E."/>
            <person name="Reis V.M."/>
            <person name="Hartmann A."/>
            <person name="Cruz L."/>
            <person name="de Souza E.M."/>
            <person name="de Oliveira Pedrosa F."/>
            <person name="Passaglia L.M.P."/>
        </authorList>
    </citation>
    <scope>NUCLEOTIDE SEQUENCE [LARGE SCALE GENOMIC DNA]</scope>
    <source>
        <strain evidence="3 4">ATCC 49958</strain>
    </source>
</reference>
<evidence type="ECO:0000259" key="2">
    <source>
        <dbReference type="Pfam" id="PF09335"/>
    </source>
</evidence>
<feature type="transmembrane region" description="Helical" evidence="1">
    <location>
        <begin position="41"/>
        <end position="61"/>
    </location>
</feature>
<proteinExistence type="predicted"/>
<feature type="transmembrane region" description="Helical" evidence="1">
    <location>
        <begin position="119"/>
        <end position="140"/>
    </location>
</feature>
<feature type="transmembrane region" description="Helical" evidence="1">
    <location>
        <begin position="91"/>
        <end position="113"/>
    </location>
</feature>
<protein>
    <submittedName>
        <fullName evidence="3">DedA family protein</fullName>
    </submittedName>
</protein>
<dbReference type="Pfam" id="PF09335">
    <property type="entry name" value="VTT_dom"/>
    <property type="match status" value="1"/>
</dbReference>
<dbReference type="AlphaFoldDB" id="A0A6L3B2J4"/>
<name>A0A6L3B2J4_AZOBR</name>
<comment type="caution">
    <text evidence="3">The sequence shown here is derived from an EMBL/GenBank/DDBJ whole genome shotgun (WGS) entry which is preliminary data.</text>
</comment>
<evidence type="ECO:0000313" key="4">
    <source>
        <dbReference type="Proteomes" id="UP000476837"/>
    </source>
</evidence>
<sequence length="141" mass="15787">MTDLTAFGSLFLTAFLAATVLPAQSEFVLAGLHLTDDYCRWWLVAVATAGNVLGSTVNWALGRYIEHFKGRRWFPIKQSVIDRAEGWYQRWGVWSLLLAWAPVIGDPLTLIAGMLRTSLWIFLPLVTFGKAARYITVVVAI</sequence>
<accession>A0A6L3B2J4</accession>
<dbReference type="InterPro" id="IPR032816">
    <property type="entry name" value="VTT_dom"/>
</dbReference>
<dbReference type="Proteomes" id="UP000476837">
    <property type="component" value="Unassembled WGS sequence"/>
</dbReference>
<feature type="domain" description="VTT" evidence="2">
    <location>
        <begin position="40"/>
        <end position="140"/>
    </location>
</feature>
<keyword evidence="1" id="KW-0472">Membrane</keyword>
<gene>
    <name evidence="3" type="ORF">DS837_10685</name>
</gene>
<dbReference type="PANTHER" id="PTHR42709:SF4">
    <property type="entry name" value="INNER MEMBRANE PROTEIN YQAA"/>
    <property type="match status" value="1"/>
</dbReference>
<dbReference type="RefSeq" id="WP_149164729.1">
    <property type="nucleotide sequence ID" value="NZ_QOKV01000005.1"/>
</dbReference>
<keyword evidence="1" id="KW-1133">Transmembrane helix</keyword>